<dbReference type="Gene3D" id="3.40.50.970">
    <property type="match status" value="1"/>
</dbReference>
<organism evidence="11">
    <name type="scientific">Chloropicon roscoffensis</name>
    <dbReference type="NCBI Taxonomy" id="1461544"/>
    <lineage>
        <taxon>Eukaryota</taxon>
        <taxon>Viridiplantae</taxon>
        <taxon>Chlorophyta</taxon>
        <taxon>Chloropicophyceae</taxon>
        <taxon>Chloropicales</taxon>
        <taxon>Chloropicaceae</taxon>
        <taxon>Chloropicon</taxon>
    </lineage>
</organism>
<protein>
    <recommendedName>
        <fullName evidence="8">Pyruvate dehydrogenase E1 component subunit alpha</fullName>
        <ecNumber evidence="8">1.2.4.1</ecNumber>
    </recommendedName>
</protein>
<feature type="domain" description="Dehydrogenase E1 component" evidence="10">
    <location>
        <begin position="113"/>
        <end position="419"/>
    </location>
</feature>
<dbReference type="InterPro" id="IPR017597">
    <property type="entry name" value="Pyrv_DH_E1_asu_subgrp-y"/>
</dbReference>
<dbReference type="Proteomes" id="UP001472866">
    <property type="component" value="Chromosome 08"/>
</dbReference>
<dbReference type="NCBIfam" id="TIGR03182">
    <property type="entry name" value="PDH_E1_alph_y"/>
    <property type="match status" value="1"/>
</dbReference>
<dbReference type="EMBL" id="CP151508">
    <property type="protein sequence ID" value="WZN63797.1"/>
    <property type="molecule type" value="Genomic_DNA"/>
</dbReference>
<evidence type="ECO:0000256" key="2">
    <source>
        <dbReference type="ARBA" id="ARBA00011130"/>
    </source>
</evidence>
<reference evidence="11" key="1">
    <citation type="submission" date="2021-01" db="EMBL/GenBank/DDBJ databases">
        <authorList>
            <person name="Corre E."/>
            <person name="Pelletier E."/>
            <person name="Niang G."/>
            <person name="Scheremetjew M."/>
            <person name="Finn R."/>
            <person name="Kale V."/>
            <person name="Holt S."/>
            <person name="Cochrane G."/>
            <person name="Meng A."/>
            <person name="Brown T."/>
            <person name="Cohen L."/>
        </authorList>
    </citation>
    <scope>NUCLEOTIDE SEQUENCE</scope>
    <source>
        <strain evidence="11">RCC1871</strain>
    </source>
</reference>
<dbReference type="InterPro" id="IPR050642">
    <property type="entry name" value="PDH_E1_Alpha_Subunit"/>
</dbReference>
<evidence type="ECO:0000256" key="4">
    <source>
        <dbReference type="ARBA" id="ARBA00023052"/>
    </source>
</evidence>
<dbReference type="Pfam" id="PF00676">
    <property type="entry name" value="E1_dh"/>
    <property type="match status" value="1"/>
</dbReference>
<feature type="region of interest" description="Disordered" evidence="9">
    <location>
        <begin position="1"/>
        <end position="96"/>
    </location>
</feature>
<dbReference type="PANTHER" id="PTHR11516:SF60">
    <property type="entry name" value="PYRUVATE DEHYDROGENASE E1 COMPONENT SUBUNIT ALPHA"/>
    <property type="match status" value="1"/>
</dbReference>
<sequence length="449" mass="48348">MMMAGAATTGSKAQLVLSGTSRPGAASADRKRTTPGHHVVGTRTGSSVGTRRSPAASAAKGSAGSSRKVVSVASVDSNSKSQKASPPNGSDKVVFDPSFKVDKDAAKAMYVDMLRGRNFEDMCAQMYYRGKMFGFVHLYNGQEAVSTGVIGAMRSDDYVCSTYRDHVHAVSKGVPMGKVMAELFGKKDGICRGQGGSMHMFSAEHNFLGGFAFIGEGIPVGAGAAFQARYRRDVLGDESADQVCASFFGDGTCNNGAFYETLNMASLYKLPCLFVVENNKWAIGMAHDRSTAPSMGDKEPYIYKKGPAFGMPGVLVDGMDVMAVRKVAEEAIARARRGDGPTLIECETYRYRGHSLADPDELRKAEEKEAYAKRDPIPKFRDFMIKQGLATEKEVKEWEKQVEEEVDEAVEFADASPRPGKEQLLENVFADPSGFGISADGGSQSPNFP</sequence>
<dbReference type="InterPro" id="IPR029061">
    <property type="entry name" value="THDP-binding"/>
</dbReference>
<evidence type="ECO:0000256" key="6">
    <source>
        <dbReference type="ARBA" id="ARBA00025211"/>
    </source>
</evidence>
<dbReference type="GO" id="GO:0006086">
    <property type="term" value="P:pyruvate decarboxylation to acetyl-CoA"/>
    <property type="evidence" value="ECO:0007669"/>
    <property type="project" value="InterPro"/>
</dbReference>
<feature type="compositionally biased region" description="Polar residues" evidence="9">
    <location>
        <begin position="74"/>
        <end position="88"/>
    </location>
</feature>
<dbReference type="EC" id="1.2.4.1" evidence="8"/>
<evidence type="ECO:0000256" key="7">
    <source>
        <dbReference type="ARBA" id="ARBA00051231"/>
    </source>
</evidence>
<dbReference type="CDD" id="cd02000">
    <property type="entry name" value="TPP_E1_PDC_ADC_BCADC"/>
    <property type="match status" value="1"/>
</dbReference>
<comment type="cofactor">
    <cofactor evidence="1 8">
        <name>thiamine diphosphate</name>
        <dbReference type="ChEBI" id="CHEBI:58937"/>
    </cofactor>
</comment>
<proteinExistence type="predicted"/>
<feature type="compositionally biased region" description="Polar residues" evidence="9">
    <location>
        <begin position="8"/>
        <end position="21"/>
    </location>
</feature>
<dbReference type="GO" id="GO:0004739">
    <property type="term" value="F:pyruvate dehydrogenase (acetyl-transferring) activity"/>
    <property type="evidence" value="ECO:0007669"/>
    <property type="project" value="UniProtKB-UniRule"/>
</dbReference>
<reference evidence="12 13" key="2">
    <citation type="submission" date="2024-03" db="EMBL/GenBank/DDBJ databases">
        <title>Complete genome sequence of the green alga Chloropicon roscoffensis RCC1871.</title>
        <authorList>
            <person name="Lemieux C."/>
            <person name="Pombert J.-F."/>
            <person name="Otis C."/>
            <person name="Turmel M."/>
        </authorList>
    </citation>
    <scope>NUCLEOTIDE SEQUENCE [LARGE SCALE GENOMIC DNA]</scope>
    <source>
        <strain evidence="12 13">RCC1871</strain>
    </source>
</reference>
<evidence type="ECO:0000256" key="1">
    <source>
        <dbReference type="ARBA" id="ARBA00001964"/>
    </source>
</evidence>
<comment type="catalytic activity">
    <reaction evidence="7 8">
        <text>N(6)-[(R)-lipoyl]-L-lysyl-[protein] + pyruvate + H(+) = N(6)-[(R)-S(8)-acetyldihydrolipoyl]-L-lysyl-[protein] + CO2</text>
        <dbReference type="Rhea" id="RHEA:19189"/>
        <dbReference type="Rhea" id="RHEA-COMP:10474"/>
        <dbReference type="Rhea" id="RHEA-COMP:10478"/>
        <dbReference type="ChEBI" id="CHEBI:15361"/>
        <dbReference type="ChEBI" id="CHEBI:15378"/>
        <dbReference type="ChEBI" id="CHEBI:16526"/>
        <dbReference type="ChEBI" id="CHEBI:83099"/>
        <dbReference type="ChEBI" id="CHEBI:83111"/>
        <dbReference type="EC" id="1.2.4.1"/>
    </reaction>
</comment>
<evidence type="ECO:0000259" key="10">
    <source>
        <dbReference type="Pfam" id="PF00676"/>
    </source>
</evidence>
<dbReference type="FunFam" id="3.40.50.970:FF:000013">
    <property type="entry name" value="Pyruvate dehydrogenase E1 component subunit alpha"/>
    <property type="match status" value="1"/>
</dbReference>
<gene>
    <name evidence="11" type="ORF">CROS1456_LOCUS5618</name>
    <name evidence="12" type="ORF">HKI87_08g53500</name>
</gene>
<dbReference type="InterPro" id="IPR001017">
    <property type="entry name" value="DH_E1"/>
</dbReference>
<evidence type="ECO:0000313" key="11">
    <source>
        <dbReference type="EMBL" id="CAE0192528.1"/>
    </source>
</evidence>
<feature type="compositionally biased region" description="Low complexity" evidence="9">
    <location>
        <begin position="51"/>
        <end position="68"/>
    </location>
</feature>
<evidence type="ECO:0000256" key="3">
    <source>
        <dbReference type="ARBA" id="ARBA00023002"/>
    </source>
</evidence>
<evidence type="ECO:0000256" key="5">
    <source>
        <dbReference type="ARBA" id="ARBA00023317"/>
    </source>
</evidence>
<accession>A0A7S3FPX3</accession>
<dbReference type="PANTHER" id="PTHR11516">
    <property type="entry name" value="PYRUVATE DEHYDROGENASE E1 COMPONENT, ALPHA SUBUNIT BACTERIAL AND ORGANELLAR"/>
    <property type="match status" value="1"/>
</dbReference>
<keyword evidence="5 8" id="KW-0670">Pyruvate</keyword>
<evidence type="ECO:0000256" key="9">
    <source>
        <dbReference type="SAM" id="MobiDB-lite"/>
    </source>
</evidence>
<dbReference type="EMBL" id="HBHZ01007267">
    <property type="protein sequence ID" value="CAE0192528.1"/>
    <property type="molecule type" value="Transcribed_RNA"/>
</dbReference>
<comment type="subunit">
    <text evidence="2">Tetramer of 2 alpha and 2 beta subunits.</text>
</comment>
<evidence type="ECO:0000313" key="12">
    <source>
        <dbReference type="EMBL" id="WZN63797.1"/>
    </source>
</evidence>
<keyword evidence="4 8" id="KW-0786">Thiamine pyrophosphate</keyword>
<evidence type="ECO:0000313" key="13">
    <source>
        <dbReference type="Proteomes" id="UP001472866"/>
    </source>
</evidence>
<evidence type="ECO:0000256" key="8">
    <source>
        <dbReference type="RuleBase" id="RU361139"/>
    </source>
</evidence>
<name>A0A7S3FPX3_9CHLO</name>
<dbReference type="SUPFAM" id="SSF52518">
    <property type="entry name" value="Thiamin diphosphate-binding fold (THDP-binding)"/>
    <property type="match status" value="1"/>
</dbReference>
<comment type="function">
    <text evidence="6">The pyruvate dehydrogenase complex catalyzes the overall conversion of pyruvate to acetyl-CoA and CO(2). It contains multiple copies of three enzymatic components: pyruvate dehydrogenase (E1), dihydrolipoamide acetyltransferase (E2) and lipoamide dehydrogenase (E3).</text>
</comment>
<dbReference type="AlphaFoldDB" id="A0A7S3FPX3"/>
<keyword evidence="3 8" id="KW-0560">Oxidoreductase</keyword>
<keyword evidence="13" id="KW-1185">Reference proteome</keyword>